<evidence type="ECO:0000313" key="2">
    <source>
        <dbReference type="EMBL" id="KLU89631.1"/>
    </source>
</evidence>
<proteinExistence type="predicted"/>
<gene>
    <name evidence="2" type="ORF">MAPG_08602</name>
</gene>
<dbReference type="EnsemblFungi" id="MAPG_08602T0">
    <property type="protein sequence ID" value="MAPG_08602T0"/>
    <property type="gene ID" value="MAPG_08602"/>
</dbReference>
<feature type="region of interest" description="Disordered" evidence="1">
    <location>
        <begin position="78"/>
        <end position="112"/>
    </location>
</feature>
<organism evidence="3 4">
    <name type="scientific">Magnaporthiopsis poae (strain ATCC 64411 / 73-15)</name>
    <name type="common">Kentucky bluegrass fungus</name>
    <name type="synonym">Magnaporthe poae</name>
    <dbReference type="NCBI Taxonomy" id="644358"/>
    <lineage>
        <taxon>Eukaryota</taxon>
        <taxon>Fungi</taxon>
        <taxon>Dikarya</taxon>
        <taxon>Ascomycota</taxon>
        <taxon>Pezizomycotina</taxon>
        <taxon>Sordariomycetes</taxon>
        <taxon>Sordariomycetidae</taxon>
        <taxon>Magnaporthales</taxon>
        <taxon>Magnaporthaceae</taxon>
        <taxon>Magnaporthiopsis</taxon>
    </lineage>
</organism>
<dbReference type="EMBL" id="GL876973">
    <property type="protein sequence ID" value="KLU89631.1"/>
    <property type="molecule type" value="Genomic_DNA"/>
</dbReference>
<dbReference type="Proteomes" id="UP000011715">
    <property type="component" value="Unassembled WGS sequence"/>
</dbReference>
<reference evidence="3" key="5">
    <citation type="submission" date="2015-06" db="UniProtKB">
        <authorList>
            <consortium name="EnsemblFungi"/>
        </authorList>
    </citation>
    <scope>IDENTIFICATION</scope>
    <source>
        <strain evidence="3">ATCC 64411</strain>
    </source>
</reference>
<feature type="compositionally biased region" description="Polar residues" evidence="1">
    <location>
        <begin position="44"/>
        <end position="59"/>
    </location>
</feature>
<evidence type="ECO:0000256" key="1">
    <source>
        <dbReference type="SAM" id="MobiDB-lite"/>
    </source>
</evidence>
<dbReference type="VEuPathDB" id="FungiDB:MAPG_08602"/>
<reference evidence="3" key="4">
    <citation type="journal article" date="2015" name="G3 (Bethesda)">
        <title>Genome sequences of three phytopathogenic species of the Magnaporthaceae family of fungi.</title>
        <authorList>
            <person name="Okagaki L.H."/>
            <person name="Nunes C.C."/>
            <person name="Sailsbery J."/>
            <person name="Clay B."/>
            <person name="Brown D."/>
            <person name="John T."/>
            <person name="Oh Y."/>
            <person name="Young N."/>
            <person name="Fitzgerald M."/>
            <person name="Haas B.J."/>
            <person name="Zeng Q."/>
            <person name="Young S."/>
            <person name="Adiconis X."/>
            <person name="Fan L."/>
            <person name="Levin J.Z."/>
            <person name="Mitchell T.K."/>
            <person name="Okubara P.A."/>
            <person name="Farman M.L."/>
            <person name="Kohn L.M."/>
            <person name="Birren B."/>
            <person name="Ma L.-J."/>
            <person name="Dean R.A."/>
        </authorList>
    </citation>
    <scope>NUCLEOTIDE SEQUENCE</scope>
    <source>
        <strain evidence="3">ATCC 64411 / 73-15</strain>
    </source>
</reference>
<evidence type="ECO:0000313" key="3">
    <source>
        <dbReference type="EnsemblFungi" id="MAPG_08602T0"/>
    </source>
</evidence>
<sequence>MGQVGGPSMGMGAWQYTTRLSSTLTSGNGTYHLAAPSTKHHTVATESQNPNKNSIASSKDVQRQDRLLVLRPLQGRDHNGLLQLGHMPAGTHRRAHVRRGLRQQELSQPCSG</sequence>
<reference evidence="2" key="2">
    <citation type="submission" date="2010-05" db="EMBL/GenBank/DDBJ databases">
        <title>The Genome Sequence of Magnaporthe poae strain ATCC 64411.</title>
        <authorList>
            <consortium name="The Broad Institute Genome Sequencing Platform"/>
            <consortium name="Broad Institute Genome Sequencing Center for Infectious Disease"/>
            <person name="Ma L.-J."/>
            <person name="Dead R."/>
            <person name="Young S."/>
            <person name="Zeng Q."/>
            <person name="Koehrsen M."/>
            <person name="Alvarado L."/>
            <person name="Berlin A."/>
            <person name="Chapman S.B."/>
            <person name="Chen Z."/>
            <person name="Freedman E."/>
            <person name="Gellesch M."/>
            <person name="Goldberg J."/>
            <person name="Griggs A."/>
            <person name="Gujja S."/>
            <person name="Heilman E.R."/>
            <person name="Heiman D."/>
            <person name="Hepburn T."/>
            <person name="Howarth C."/>
            <person name="Jen D."/>
            <person name="Larson L."/>
            <person name="Mehta T."/>
            <person name="Neiman D."/>
            <person name="Pearson M."/>
            <person name="Roberts A."/>
            <person name="Saif S."/>
            <person name="Shea T."/>
            <person name="Shenoy N."/>
            <person name="Sisk P."/>
            <person name="Stolte C."/>
            <person name="Sykes S."/>
            <person name="Walk T."/>
            <person name="White J."/>
            <person name="Yandava C."/>
            <person name="Haas B."/>
            <person name="Nusbaum C."/>
            <person name="Birren B."/>
        </authorList>
    </citation>
    <scope>NUCLEOTIDE SEQUENCE</scope>
    <source>
        <strain evidence="2">ATCC 64411</strain>
    </source>
</reference>
<feature type="compositionally biased region" description="Basic residues" evidence="1">
    <location>
        <begin position="91"/>
        <end position="101"/>
    </location>
</feature>
<dbReference type="EMBL" id="ADBL01002077">
    <property type="status" value="NOT_ANNOTATED_CDS"/>
    <property type="molecule type" value="Genomic_DNA"/>
</dbReference>
<reference evidence="4" key="1">
    <citation type="submission" date="2010-05" db="EMBL/GenBank/DDBJ databases">
        <title>The genome sequence of Magnaporthe poae strain ATCC 64411.</title>
        <authorList>
            <person name="Ma L.-J."/>
            <person name="Dead R."/>
            <person name="Young S."/>
            <person name="Zeng Q."/>
            <person name="Koehrsen M."/>
            <person name="Alvarado L."/>
            <person name="Berlin A."/>
            <person name="Chapman S.B."/>
            <person name="Chen Z."/>
            <person name="Freedman E."/>
            <person name="Gellesch M."/>
            <person name="Goldberg J."/>
            <person name="Griggs A."/>
            <person name="Gujja S."/>
            <person name="Heilman E.R."/>
            <person name="Heiman D."/>
            <person name="Hepburn T."/>
            <person name="Howarth C."/>
            <person name="Jen D."/>
            <person name="Larson L."/>
            <person name="Mehta T."/>
            <person name="Neiman D."/>
            <person name="Pearson M."/>
            <person name="Roberts A."/>
            <person name="Saif S."/>
            <person name="Shea T."/>
            <person name="Shenoy N."/>
            <person name="Sisk P."/>
            <person name="Stolte C."/>
            <person name="Sykes S."/>
            <person name="Walk T."/>
            <person name="White J."/>
            <person name="Yandava C."/>
            <person name="Haas B."/>
            <person name="Nusbaum C."/>
            <person name="Birren B."/>
        </authorList>
    </citation>
    <scope>NUCLEOTIDE SEQUENCE [LARGE SCALE GENOMIC DNA]</scope>
    <source>
        <strain evidence="4">ATCC 64411 / 73-15</strain>
    </source>
</reference>
<dbReference type="AlphaFoldDB" id="A0A0C4E7T0"/>
<protein>
    <submittedName>
        <fullName evidence="2 3">Uncharacterized protein</fullName>
    </submittedName>
</protein>
<reference evidence="2" key="3">
    <citation type="submission" date="2011-03" db="EMBL/GenBank/DDBJ databases">
        <title>Annotation of Magnaporthe poae ATCC 64411.</title>
        <authorList>
            <person name="Ma L.-J."/>
            <person name="Dead R."/>
            <person name="Young S.K."/>
            <person name="Zeng Q."/>
            <person name="Gargeya S."/>
            <person name="Fitzgerald M."/>
            <person name="Haas B."/>
            <person name="Abouelleil A."/>
            <person name="Alvarado L."/>
            <person name="Arachchi H.M."/>
            <person name="Berlin A."/>
            <person name="Brown A."/>
            <person name="Chapman S.B."/>
            <person name="Chen Z."/>
            <person name="Dunbar C."/>
            <person name="Freedman E."/>
            <person name="Gearin G."/>
            <person name="Gellesch M."/>
            <person name="Goldberg J."/>
            <person name="Griggs A."/>
            <person name="Gujja S."/>
            <person name="Heiman D."/>
            <person name="Howarth C."/>
            <person name="Larson L."/>
            <person name="Lui A."/>
            <person name="MacDonald P.J.P."/>
            <person name="Mehta T."/>
            <person name="Montmayeur A."/>
            <person name="Murphy C."/>
            <person name="Neiman D."/>
            <person name="Pearson M."/>
            <person name="Priest M."/>
            <person name="Roberts A."/>
            <person name="Saif S."/>
            <person name="Shea T."/>
            <person name="Shenoy N."/>
            <person name="Sisk P."/>
            <person name="Stolte C."/>
            <person name="Sykes S."/>
            <person name="Yandava C."/>
            <person name="Wortman J."/>
            <person name="Nusbaum C."/>
            <person name="Birren B."/>
        </authorList>
    </citation>
    <scope>NUCLEOTIDE SEQUENCE</scope>
    <source>
        <strain evidence="2">ATCC 64411</strain>
    </source>
</reference>
<keyword evidence="4" id="KW-1185">Reference proteome</keyword>
<name>A0A0C4E7T0_MAGP6</name>
<accession>A0A0C4E7T0</accession>
<feature type="region of interest" description="Disordered" evidence="1">
    <location>
        <begin position="37"/>
        <end position="63"/>
    </location>
</feature>
<evidence type="ECO:0000313" key="4">
    <source>
        <dbReference type="Proteomes" id="UP000011715"/>
    </source>
</evidence>